<keyword evidence="8" id="KW-1185">Reference proteome</keyword>
<evidence type="ECO:0000259" key="6">
    <source>
        <dbReference type="PROSITE" id="PS51007"/>
    </source>
</evidence>
<dbReference type="GO" id="GO:0046872">
    <property type="term" value="F:metal ion binding"/>
    <property type="evidence" value="ECO:0007669"/>
    <property type="project" value="UniProtKB-KW"/>
</dbReference>
<dbReference type="GO" id="GO:0009055">
    <property type="term" value="F:electron transfer activity"/>
    <property type="evidence" value="ECO:0007669"/>
    <property type="project" value="InterPro"/>
</dbReference>
<feature type="signal peptide" evidence="5">
    <location>
        <begin position="1"/>
        <end position="18"/>
    </location>
</feature>
<dbReference type="PANTHER" id="PTHR35008">
    <property type="entry name" value="BLL4482 PROTEIN-RELATED"/>
    <property type="match status" value="1"/>
</dbReference>
<feature type="domain" description="Cytochrome c" evidence="6">
    <location>
        <begin position="29"/>
        <end position="117"/>
    </location>
</feature>
<reference evidence="7 8" key="1">
    <citation type="submission" date="2018-09" db="EMBL/GenBank/DDBJ databases">
        <title>Genome sequencing of strain 6GH32-13.</title>
        <authorList>
            <person name="Weon H.-Y."/>
            <person name="Heo J."/>
            <person name="Kwon S.-W."/>
        </authorList>
    </citation>
    <scope>NUCLEOTIDE SEQUENCE [LARGE SCALE GENOMIC DNA]</scope>
    <source>
        <strain evidence="7 8">5GH32-13</strain>
    </source>
</reference>
<sequence length="137" mass="15022">MQKTLLLITCAGAFLLMAAQVKPKPVPKKVLENGKKVYDTYCLPCHQQDGSGVPNMTPTLSKTTWVTGDKTKLVQVILKGMKGVEVDGETYDNVMAAHDYLTDQEIADVTTYVRNSFGNKANMITVAEVKAIRAKTK</sequence>
<dbReference type="InterPro" id="IPR036909">
    <property type="entry name" value="Cyt_c-like_dom_sf"/>
</dbReference>
<evidence type="ECO:0000256" key="4">
    <source>
        <dbReference type="PROSITE-ProRule" id="PRU00433"/>
    </source>
</evidence>
<keyword evidence="5" id="KW-0732">Signal</keyword>
<dbReference type="PANTHER" id="PTHR35008:SF8">
    <property type="entry name" value="ALCOHOL DEHYDROGENASE CYTOCHROME C SUBUNIT"/>
    <property type="match status" value="1"/>
</dbReference>
<keyword evidence="1 4" id="KW-0349">Heme</keyword>
<gene>
    <name evidence="7" type="ORF">D3H65_31960</name>
</gene>
<proteinExistence type="predicted"/>
<feature type="chain" id="PRO_5017576302" evidence="5">
    <location>
        <begin position="19"/>
        <end position="137"/>
    </location>
</feature>
<accession>A0A3B7MW69</accession>
<dbReference type="InterPro" id="IPR009056">
    <property type="entry name" value="Cyt_c-like_dom"/>
</dbReference>
<dbReference type="Gene3D" id="1.10.760.10">
    <property type="entry name" value="Cytochrome c-like domain"/>
    <property type="match status" value="1"/>
</dbReference>
<organism evidence="7 8">
    <name type="scientific">Paraflavitalea soli</name>
    <dbReference type="NCBI Taxonomy" id="2315862"/>
    <lineage>
        <taxon>Bacteria</taxon>
        <taxon>Pseudomonadati</taxon>
        <taxon>Bacteroidota</taxon>
        <taxon>Chitinophagia</taxon>
        <taxon>Chitinophagales</taxon>
        <taxon>Chitinophagaceae</taxon>
        <taxon>Paraflavitalea</taxon>
    </lineage>
</organism>
<dbReference type="EMBL" id="CP032157">
    <property type="protein sequence ID" value="AXY78328.1"/>
    <property type="molecule type" value="Genomic_DNA"/>
</dbReference>
<evidence type="ECO:0000256" key="1">
    <source>
        <dbReference type="ARBA" id="ARBA00022617"/>
    </source>
</evidence>
<dbReference type="Pfam" id="PF00034">
    <property type="entry name" value="Cytochrom_C"/>
    <property type="match status" value="1"/>
</dbReference>
<dbReference type="Proteomes" id="UP000263900">
    <property type="component" value="Chromosome"/>
</dbReference>
<dbReference type="KEGG" id="pseg:D3H65_31960"/>
<evidence type="ECO:0000256" key="5">
    <source>
        <dbReference type="SAM" id="SignalP"/>
    </source>
</evidence>
<dbReference type="PROSITE" id="PS51007">
    <property type="entry name" value="CYTC"/>
    <property type="match status" value="1"/>
</dbReference>
<evidence type="ECO:0000313" key="7">
    <source>
        <dbReference type="EMBL" id="AXY78328.1"/>
    </source>
</evidence>
<dbReference type="GO" id="GO:0020037">
    <property type="term" value="F:heme binding"/>
    <property type="evidence" value="ECO:0007669"/>
    <property type="project" value="InterPro"/>
</dbReference>
<dbReference type="SUPFAM" id="SSF46626">
    <property type="entry name" value="Cytochrome c"/>
    <property type="match status" value="1"/>
</dbReference>
<evidence type="ECO:0000313" key="8">
    <source>
        <dbReference type="Proteomes" id="UP000263900"/>
    </source>
</evidence>
<evidence type="ECO:0000256" key="2">
    <source>
        <dbReference type="ARBA" id="ARBA00022723"/>
    </source>
</evidence>
<name>A0A3B7MW69_9BACT</name>
<keyword evidence="3 4" id="KW-0408">Iron</keyword>
<dbReference type="InterPro" id="IPR051459">
    <property type="entry name" value="Cytochrome_c-type_DH"/>
</dbReference>
<keyword evidence="2 4" id="KW-0479">Metal-binding</keyword>
<dbReference type="RefSeq" id="WP_119054200.1">
    <property type="nucleotide sequence ID" value="NZ_CP032157.1"/>
</dbReference>
<dbReference type="OrthoDB" id="9811395at2"/>
<evidence type="ECO:0000256" key="3">
    <source>
        <dbReference type="ARBA" id="ARBA00023004"/>
    </source>
</evidence>
<protein>
    <submittedName>
        <fullName evidence="7">Cytochrome c</fullName>
    </submittedName>
</protein>
<dbReference type="AlphaFoldDB" id="A0A3B7MW69"/>